<protein>
    <recommendedName>
        <fullName evidence="7">NADP-dependent oxidoreductase domain-containing protein</fullName>
    </recommendedName>
</protein>
<feature type="active site" description="Proton donor" evidence="4">
    <location>
        <position position="93"/>
    </location>
</feature>
<name>A0AAV5WQQ8_9BILA</name>
<dbReference type="GO" id="GO:0016616">
    <property type="term" value="F:oxidoreductase activity, acting on the CH-OH group of donors, NAD or NADP as acceptor"/>
    <property type="evidence" value="ECO:0007669"/>
    <property type="project" value="UniProtKB-ARBA"/>
</dbReference>
<keyword evidence="2" id="KW-0521">NADP</keyword>
<dbReference type="InterPro" id="IPR018170">
    <property type="entry name" value="Aldo/ket_reductase_CS"/>
</dbReference>
<keyword evidence="3" id="KW-0560">Oxidoreductase</keyword>
<dbReference type="PIRSF" id="PIRSF000097">
    <property type="entry name" value="AKR"/>
    <property type="match status" value="1"/>
</dbReference>
<dbReference type="PANTHER" id="PTHR43827:SF3">
    <property type="entry name" value="NADP-DEPENDENT OXIDOREDUCTASE DOMAIN-CONTAINING PROTEIN"/>
    <property type="match status" value="1"/>
</dbReference>
<evidence type="ECO:0000256" key="4">
    <source>
        <dbReference type="PIRSR" id="PIRSR000097-1"/>
    </source>
</evidence>
<dbReference type="SUPFAM" id="SSF51430">
    <property type="entry name" value="NAD(P)-linked oxidoreductase"/>
    <property type="match status" value="1"/>
</dbReference>
<dbReference type="InterPro" id="IPR020471">
    <property type="entry name" value="AKR"/>
</dbReference>
<feature type="binding site" evidence="5">
    <location>
        <position position="156"/>
    </location>
    <ligand>
        <name>substrate</name>
    </ligand>
</feature>
<evidence type="ECO:0000259" key="7">
    <source>
        <dbReference type="Pfam" id="PF00248"/>
    </source>
</evidence>
<evidence type="ECO:0000256" key="1">
    <source>
        <dbReference type="ARBA" id="ARBA00007905"/>
    </source>
</evidence>
<feature type="domain" description="NADP-dependent oxidoreductase" evidence="7">
    <location>
        <begin position="64"/>
        <end position="316"/>
    </location>
</feature>
<evidence type="ECO:0000313" key="9">
    <source>
        <dbReference type="Proteomes" id="UP001432322"/>
    </source>
</evidence>
<dbReference type="Proteomes" id="UP001432322">
    <property type="component" value="Unassembled WGS sequence"/>
</dbReference>
<dbReference type="EMBL" id="BTSY01000006">
    <property type="protein sequence ID" value="GMT34342.1"/>
    <property type="molecule type" value="Genomic_DNA"/>
</dbReference>
<dbReference type="CDD" id="cd19071">
    <property type="entry name" value="AKR_AKR1-5-like"/>
    <property type="match status" value="1"/>
</dbReference>
<dbReference type="Gene3D" id="3.20.20.100">
    <property type="entry name" value="NADP-dependent oxidoreductase domain"/>
    <property type="match status" value="1"/>
</dbReference>
<evidence type="ECO:0000256" key="5">
    <source>
        <dbReference type="PIRSR" id="PIRSR000097-2"/>
    </source>
</evidence>
<evidence type="ECO:0000256" key="6">
    <source>
        <dbReference type="PIRSR" id="PIRSR000097-3"/>
    </source>
</evidence>
<dbReference type="AlphaFoldDB" id="A0AAV5WQQ8"/>
<sequence length="336" mass="37181">VPLMLSSHLIRVALIGRSALPLSPLRPLSISRRVSMPIRFDAIPGGSFALNDGNDVPKIGLGISRIVNQDKLTDAVRAALKAGYRLFDTARIYNNEYMLGIALKTALAEQGLKREDIFITTKVPTVNEDPAGGTELSVKESLEKLQTDYLDLVLIHYPRDRYTGNDDDERNGPNRKIVWQKLEEIHARGTIRSIGVSNYEVYHLAEMAEYAKMVPVLNQCEYHPYNTEKLLRRYCKQKGIVFQAFSSLCWGNQQILAEPPVKAAAEKYGVSPQTILYAFAVSTGVGIIPKSETPARIATNLHDTIKAALTPEEQRALLALNKGATFCPGCEPAECV</sequence>
<feature type="site" description="Lowers pKa of active site Tyr" evidence="6">
    <location>
        <position position="122"/>
    </location>
</feature>
<dbReference type="Pfam" id="PF00248">
    <property type="entry name" value="Aldo_ket_red"/>
    <property type="match status" value="1"/>
</dbReference>
<accession>A0AAV5WQQ8</accession>
<proteinExistence type="inferred from homology"/>
<dbReference type="PROSITE" id="PS00798">
    <property type="entry name" value="ALDOKETO_REDUCTASE_1"/>
    <property type="match status" value="1"/>
</dbReference>
<feature type="non-terminal residue" evidence="8">
    <location>
        <position position="1"/>
    </location>
</feature>
<dbReference type="PANTHER" id="PTHR43827">
    <property type="entry name" value="2,5-DIKETO-D-GLUCONIC ACID REDUCTASE"/>
    <property type="match status" value="1"/>
</dbReference>
<comment type="similarity">
    <text evidence="1">Belongs to the aldo/keto reductase family.</text>
</comment>
<dbReference type="InterPro" id="IPR023210">
    <property type="entry name" value="NADP_OxRdtase_dom"/>
</dbReference>
<dbReference type="InterPro" id="IPR036812">
    <property type="entry name" value="NAD(P)_OxRdtase_dom_sf"/>
</dbReference>
<dbReference type="PRINTS" id="PR00069">
    <property type="entry name" value="ALDKETRDTASE"/>
</dbReference>
<evidence type="ECO:0000313" key="8">
    <source>
        <dbReference type="EMBL" id="GMT34342.1"/>
    </source>
</evidence>
<keyword evidence="9" id="KW-1185">Reference proteome</keyword>
<evidence type="ECO:0000256" key="2">
    <source>
        <dbReference type="ARBA" id="ARBA00022857"/>
    </source>
</evidence>
<organism evidence="8 9">
    <name type="scientific">Pristionchus fissidentatus</name>
    <dbReference type="NCBI Taxonomy" id="1538716"/>
    <lineage>
        <taxon>Eukaryota</taxon>
        <taxon>Metazoa</taxon>
        <taxon>Ecdysozoa</taxon>
        <taxon>Nematoda</taxon>
        <taxon>Chromadorea</taxon>
        <taxon>Rhabditida</taxon>
        <taxon>Rhabditina</taxon>
        <taxon>Diplogasteromorpha</taxon>
        <taxon>Diplogasteroidea</taxon>
        <taxon>Neodiplogasteridae</taxon>
        <taxon>Pristionchus</taxon>
    </lineage>
</organism>
<evidence type="ECO:0000256" key="3">
    <source>
        <dbReference type="ARBA" id="ARBA00023002"/>
    </source>
</evidence>
<gene>
    <name evidence="8" type="ORF">PFISCL1PPCAC_25639</name>
</gene>
<dbReference type="FunFam" id="3.20.20.100:FF:000002">
    <property type="entry name" value="2,5-diketo-D-gluconic acid reductase A"/>
    <property type="match status" value="1"/>
</dbReference>
<reference evidence="8" key="1">
    <citation type="submission" date="2023-10" db="EMBL/GenBank/DDBJ databases">
        <title>Genome assembly of Pristionchus species.</title>
        <authorList>
            <person name="Yoshida K."/>
            <person name="Sommer R.J."/>
        </authorList>
    </citation>
    <scope>NUCLEOTIDE SEQUENCE</scope>
    <source>
        <strain evidence="8">RS5133</strain>
    </source>
</reference>
<dbReference type="PROSITE" id="PS00062">
    <property type="entry name" value="ALDOKETO_REDUCTASE_2"/>
    <property type="match status" value="1"/>
</dbReference>
<comment type="caution">
    <text evidence="8">The sequence shown here is derived from an EMBL/GenBank/DDBJ whole genome shotgun (WGS) entry which is preliminary data.</text>
</comment>